<name>A0A9N9YQU8_9HYPO</name>
<organism evidence="2 3">
    <name type="scientific">Clonostachys rhizophaga</name>
    <dbReference type="NCBI Taxonomy" id="160324"/>
    <lineage>
        <taxon>Eukaryota</taxon>
        <taxon>Fungi</taxon>
        <taxon>Dikarya</taxon>
        <taxon>Ascomycota</taxon>
        <taxon>Pezizomycotina</taxon>
        <taxon>Sordariomycetes</taxon>
        <taxon>Hypocreomycetidae</taxon>
        <taxon>Hypocreales</taxon>
        <taxon>Bionectriaceae</taxon>
        <taxon>Clonostachys</taxon>
    </lineage>
</organism>
<dbReference type="AlphaFoldDB" id="A0A9N9YQU8"/>
<dbReference type="EMBL" id="CABFNQ020000762">
    <property type="protein sequence ID" value="CAH0039867.1"/>
    <property type="molecule type" value="Genomic_DNA"/>
</dbReference>
<dbReference type="PANTHER" id="PTHR40788">
    <property type="entry name" value="CLR5 DOMAIN-CONTAINING PROTEIN-RELATED"/>
    <property type="match status" value="1"/>
</dbReference>
<comment type="caution">
    <text evidence="2">The sequence shown here is derived from an EMBL/GenBank/DDBJ whole genome shotgun (WGS) entry which is preliminary data.</text>
</comment>
<dbReference type="PANTHER" id="PTHR40788:SF2">
    <property type="entry name" value="CLR5 DOMAIN-CONTAINING PROTEIN"/>
    <property type="match status" value="1"/>
</dbReference>
<protein>
    <submittedName>
        <fullName evidence="2">Uncharacterized protein</fullName>
    </submittedName>
</protein>
<evidence type="ECO:0000313" key="3">
    <source>
        <dbReference type="Proteomes" id="UP000696573"/>
    </source>
</evidence>
<accession>A0A9N9YQU8</accession>
<gene>
    <name evidence="2" type="ORF">CRHIZ90672A_00005759</name>
</gene>
<feature type="region of interest" description="Disordered" evidence="1">
    <location>
        <begin position="392"/>
        <end position="418"/>
    </location>
</feature>
<evidence type="ECO:0000313" key="2">
    <source>
        <dbReference type="EMBL" id="CAH0039867.1"/>
    </source>
</evidence>
<evidence type="ECO:0000256" key="1">
    <source>
        <dbReference type="SAM" id="MobiDB-lite"/>
    </source>
</evidence>
<reference evidence="2" key="1">
    <citation type="submission" date="2021-10" db="EMBL/GenBank/DDBJ databases">
        <authorList>
            <person name="Piombo E."/>
        </authorList>
    </citation>
    <scope>NUCLEOTIDE SEQUENCE</scope>
</reference>
<sequence length="586" mass="65762">MPDVDIFLGGDLAPGEFRRFSVAPDGGVSVTNRGVLGEERSLSITEARDRASRSSKAILEAITLLTNVLDRHEATIRKRWAKKSTRQRQDLLRRVWPDIAAAHAPDLAAYKRRSKARGAFGRDNGLDKNYALPVRHPPSRFAVLDEQSLSFGIWAEALSPPPFYLPGAAYRMDLWTEDPEKYGKIEKYETSATEAAAGRIPNVPTGLLVLDVQATLLQAIRDIVALILQDKPLEVYAETGPVVPELPPLPLHPGEDSPSVTDLALARPYLVPEKVDIARLSSLARTRMAEWIDYGWAMREEPGFFAEVVGDWHEHSSANVKFPNGRPNPATQTIQGQLAEWSSSAGSAINEPSLTKENTEILQAAERHLDEIWDKYDAHLEKHLSTETIERLQTGVPKKEELRRTPDWVEPEPKPAQQTIEDQEPANVKFDGWTDEPFNKSKLEIRVKPKTTGQPGSGYDEESPQTPLDYAQDLYAYLPRFTLRNRAYRTFGVVFHVPSLDAPPGELAWADFLHAMRAVGFNSEKLYGSVWRFTPKDGKVLGESAINFHEPHPSGKLSFWTARRYGRRLTRNYGITGQSFSLEEKE</sequence>
<dbReference type="Proteomes" id="UP000696573">
    <property type="component" value="Unassembled WGS sequence"/>
</dbReference>
<feature type="compositionally biased region" description="Basic and acidic residues" evidence="1">
    <location>
        <begin position="397"/>
        <end position="413"/>
    </location>
</feature>
<dbReference type="OrthoDB" id="5148330at2759"/>
<keyword evidence="3" id="KW-1185">Reference proteome</keyword>
<proteinExistence type="predicted"/>